<dbReference type="SUPFAM" id="SSF46689">
    <property type="entry name" value="Homeodomain-like"/>
    <property type="match status" value="1"/>
</dbReference>
<dbReference type="InterPro" id="IPR009057">
    <property type="entry name" value="Homeodomain-like_sf"/>
</dbReference>
<keyword evidence="2" id="KW-1185">Reference proteome</keyword>
<dbReference type="RefSeq" id="WP_233445413.1">
    <property type="nucleotide sequence ID" value="NZ_PYUB01000070.1"/>
</dbReference>
<dbReference type="Proteomes" id="UP001462961">
    <property type="component" value="Unassembled WGS sequence"/>
</dbReference>
<proteinExistence type="predicted"/>
<evidence type="ECO:0000313" key="2">
    <source>
        <dbReference type="Proteomes" id="UP001462961"/>
    </source>
</evidence>
<gene>
    <name evidence="1" type="ORF">VOI32_35555</name>
</gene>
<reference evidence="1 2" key="1">
    <citation type="submission" date="2024-01" db="EMBL/GenBank/DDBJ databases">
        <title>The diversity of rhizobia nodulating Mimosa spp. in eleven states of Brazil covering several biomes is determined by host plant, location, and edaphic factors.</title>
        <authorList>
            <person name="Rouws L."/>
            <person name="Barauna A."/>
            <person name="Beukes C."/>
            <person name="De Faria S.M."/>
            <person name="Gross E."/>
            <person name="Dos Reis Junior F.B."/>
            <person name="Simon M."/>
            <person name="Maluk M."/>
            <person name="Odee D.W."/>
            <person name="Kenicer G."/>
            <person name="Young J.P.W."/>
            <person name="Reis V.M."/>
            <person name="Zilli J."/>
            <person name="James E.K."/>
        </authorList>
    </citation>
    <scope>NUCLEOTIDE SEQUENCE [LARGE SCALE GENOMIC DNA]</scope>
    <source>
        <strain evidence="1 2">JHI1651</strain>
    </source>
</reference>
<sequence>MNDIDPKALFRLSVLSPLVSRERLGRGELQQIVRQLAQQEYAIPGSRRRYISEKTLQAWYYAWRRNGLAGLSDAPRTDTGRSKLPEPVQLAVLAAKRENPRRSIRQIRLLLEAAGLVPRDTLSRCAVHRLLKAHGISRIAGPDVVPEEKRSFAAEHAGSIWYGDVMQGPTLSFGGRRMKTYLVSLMDDASRLIAHSAFCLSETALDIEACSSRPCSGAAFHANHQLVIYVVIERNGQCAAALEAARRIRLTNDSAAHYF</sequence>
<comment type="caution">
    <text evidence="1">The sequence shown here is derived from an EMBL/GenBank/DDBJ whole genome shotgun (WGS) entry which is preliminary data.</text>
</comment>
<accession>A0ABV0E771</accession>
<name>A0ABV0E771_9BURK</name>
<protein>
    <submittedName>
        <fullName evidence="1">Helix-turn-helix domain-containing protein</fullName>
    </submittedName>
</protein>
<evidence type="ECO:0000313" key="1">
    <source>
        <dbReference type="EMBL" id="MEO1759214.1"/>
    </source>
</evidence>
<dbReference type="EMBL" id="JAYLVJ010000071">
    <property type="protein sequence ID" value="MEO1759214.1"/>
    <property type="molecule type" value="Genomic_DNA"/>
</dbReference>
<organism evidence="1 2">
    <name type="scientific">Paraburkholderia caribensis</name>
    <dbReference type="NCBI Taxonomy" id="75105"/>
    <lineage>
        <taxon>Bacteria</taxon>
        <taxon>Pseudomonadati</taxon>
        <taxon>Pseudomonadota</taxon>
        <taxon>Betaproteobacteria</taxon>
        <taxon>Burkholderiales</taxon>
        <taxon>Burkholderiaceae</taxon>
        <taxon>Paraburkholderia</taxon>
    </lineage>
</organism>
<dbReference type="Pfam" id="PF13565">
    <property type="entry name" value="HTH_32"/>
    <property type="match status" value="1"/>
</dbReference>